<evidence type="ECO:0000256" key="1">
    <source>
        <dbReference type="SAM" id="Phobius"/>
    </source>
</evidence>
<dbReference type="EMBL" id="JAEINI020000001">
    <property type="protein sequence ID" value="MCB5225406.1"/>
    <property type="molecule type" value="Genomic_DNA"/>
</dbReference>
<keyword evidence="3" id="KW-1185">Reference proteome</keyword>
<comment type="caution">
    <text evidence="2">The sequence shown here is derived from an EMBL/GenBank/DDBJ whole genome shotgun (WGS) entry which is preliminary data.</text>
</comment>
<evidence type="ECO:0000313" key="3">
    <source>
        <dbReference type="Proteomes" id="UP000633814"/>
    </source>
</evidence>
<feature type="transmembrane region" description="Helical" evidence="1">
    <location>
        <begin position="32"/>
        <end position="53"/>
    </location>
</feature>
<dbReference type="Proteomes" id="UP000633814">
    <property type="component" value="Unassembled WGS sequence"/>
</dbReference>
<organism evidence="2 3">
    <name type="scientific">Alishewanella maricola</name>
    <dbReference type="NCBI Taxonomy" id="2795740"/>
    <lineage>
        <taxon>Bacteria</taxon>
        <taxon>Pseudomonadati</taxon>
        <taxon>Pseudomonadota</taxon>
        <taxon>Gammaproteobacteria</taxon>
        <taxon>Alteromonadales</taxon>
        <taxon>Alteromonadaceae</taxon>
        <taxon>Alishewanella</taxon>
    </lineage>
</organism>
<keyword evidence="1" id="KW-1133">Transmembrane helix</keyword>
<gene>
    <name evidence="2" type="ORF">JAO78_001055</name>
</gene>
<keyword evidence="1" id="KW-0472">Membrane</keyword>
<evidence type="ECO:0000313" key="2">
    <source>
        <dbReference type="EMBL" id="MCB5225406.1"/>
    </source>
</evidence>
<accession>A0ABS8BZB6</accession>
<feature type="transmembrane region" description="Helical" evidence="1">
    <location>
        <begin position="83"/>
        <end position="101"/>
    </location>
</feature>
<dbReference type="Pfam" id="PF03203">
    <property type="entry name" value="MerC"/>
    <property type="match status" value="1"/>
</dbReference>
<name>A0ABS8BZB6_9ALTE</name>
<feature type="transmembrane region" description="Helical" evidence="1">
    <location>
        <begin position="7"/>
        <end position="26"/>
    </location>
</feature>
<dbReference type="InterPro" id="IPR004891">
    <property type="entry name" value="Mercury-R_MerC"/>
</dbReference>
<protein>
    <submittedName>
        <fullName evidence="2">MerC domain-containing protein</fullName>
    </submittedName>
</protein>
<sequence>MVTSLCAIHCIMLPVILPILPLLGLTAGHNHAFEGIVLLLTMALGFFTLFVGFHRYHRKLYPFYALFLGGFIYWQRGAWGSEYEHLILIVGATLVVSAHVMNMRLCNSCNSCEDEHQPS</sequence>
<feature type="transmembrane region" description="Helical" evidence="1">
    <location>
        <begin position="60"/>
        <end position="77"/>
    </location>
</feature>
<proteinExistence type="predicted"/>
<keyword evidence="1" id="KW-0812">Transmembrane</keyword>
<reference evidence="2 3" key="1">
    <citation type="submission" date="2021-10" db="EMBL/GenBank/DDBJ databases">
        <title>Alishewanella koreense sp. nov. isolated from seawater of southwestern coast in South Korea and the proposal for the reclassification of Rheinheimera perlucida and Rheinheimera tuosuensis as Arsukibacterium perlucida and Arsukibacterium tuosuensis.</title>
        <authorList>
            <person name="Kim K.H."/>
            <person name="Ruan W."/>
            <person name="Kim K.R."/>
            <person name="Baek J.H."/>
            <person name="Jeon C.O."/>
        </authorList>
    </citation>
    <scope>NUCLEOTIDE SEQUENCE [LARGE SCALE GENOMIC DNA]</scope>
    <source>
        <strain evidence="2 3">16-MA</strain>
    </source>
</reference>